<evidence type="ECO:0000313" key="1">
    <source>
        <dbReference type="EMBL" id="KNC73521.1"/>
    </source>
</evidence>
<gene>
    <name evidence="1" type="ORF">SARC_13920</name>
</gene>
<proteinExistence type="predicted"/>
<name>A0A0L0FAH1_9EUKA</name>
<reference evidence="1 2" key="1">
    <citation type="submission" date="2011-02" db="EMBL/GenBank/DDBJ databases">
        <title>The Genome Sequence of Sphaeroforma arctica JP610.</title>
        <authorList>
            <consortium name="The Broad Institute Genome Sequencing Platform"/>
            <person name="Russ C."/>
            <person name="Cuomo C."/>
            <person name="Young S.K."/>
            <person name="Zeng Q."/>
            <person name="Gargeya S."/>
            <person name="Alvarado L."/>
            <person name="Berlin A."/>
            <person name="Chapman S.B."/>
            <person name="Chen Z."/>
            <person name="Freedman E."/>
            <person name="Gellesch M."/>
            <person name="Goldberg J."/>
            <person name="Griggs A."/>
            <person name="Gujja S."/>
            <person name="Heilman E."/>
            <person name="Heiman D."/>
            <person name="Howarth C."/>
            <person name="Mehta T."/>
            <person name="Neiman D."/>
            <person name="Pearson M."/>
            <person name="Roberts A."/>
            <person name="Saif S."/>
            <person name="Shea T."/>
            <person name="Shenoy N."/>
            <person name="Sisk P."/>
            <person name="Stolte C."/>
            <person name="Sykes S."/>
            <person name="White J."/>
            <person name="Yandava C."/>
            <person name="Burger G."/>
            <person name="Gray M.W."/>
            <person name="Holland P.W.H."/>
            <person name="King N."/>
            <person name="Lang F.B.F."/>
            <person name="Roger A.J."/>
            <person name="Ruiz-Trillo I."/>
            <person name="Haas B."/>
            <person name="Nusbaum C."/>
            <person name="Birren B."/>
        </authorList>
    </citation>
    <scope>NUCLEOTIDE SEQUENCE [LARGE SCALE GENOMIC DNA]</scope>
    <source>
        <strain evidence="1 2">JP610</strain>
    </source>
</reference>
<evidence type="ECO:0000313" key="2">
    <source>
        <dbReference type="Proteomes" id="UP000054560"/>
    </source>
</evidence>
<dbReference type="Gene3D" id="1.25.10.10">
    <property type="entry name" value="Leucine-rich Repeat Variant"/>
    <property type="match status" value="1"/>
</dbReference>
<accession>A0A0L0FAH1</accession>
<organism evidence="1 2">
    <name type="scientific">Sphaeroforma arctica JP610</name>
    <dbReference type="NCBI Taxonomy" id="667725"/>
    <lineage>
        <taxon>Eukaryota</taxon>
        <taxon>Ichthyosporea</taxon>
        <taxon>Ichthyophonida</taxon>
        <taxon>Sphaeroforma</taxon>
    </lineage>
</organism>
<dbReference type="EMBL" id="KQ245510">
    <property type="protein sequence ID" value="KNC73521.1"/>
    <property type="molecule type" value="Genomic_DNA"/>
</dbReference>
<feature type="non-terminal residue" evidence="1">
    <location>
        <position position="173"/>
    </location>
</feature>
<keyword evidence="2" id="KW-1185">Reference proteome</keyword>
<dbReference type="InterPro" id="IPR011989">
    <property type="entry name" value="ARM-like"/>
</dbReference>
<dbReference type="RefSeq" id="XP_014147423.1">
    <property type="nucleotide sequence ID" value="XM_014291948.1"/>
</dbReference>
<protein>
    <submittedName>
        <fullName evidence="1">Uncharacterized protein</fullName>
    </submittedName>
</protein>
<dbReference type="Proteomes" id="UP000054560">
    <property type="component" value="Unassembled WGS sequence"/>
</dbReference>
<dbReference type="AlphaFoldDB" id="A0A0L0FAH1"/>
<sequence length="173" mass="19350">MKDNDDKEERKIILESLLDVLRQHHQAMSTTHSHNQATHHPSDLAQPVLELLVEWSRDKRTKLSQDVFQVLGDFCQQELGHVPRDVQITVLVAVFNRLGVETFDVVKTYVKAAVKQMCAALSQNALLGVCLALLGNEHLSQAGRPLVLDLVAMSVLPTMDKSFSLCAREPMID</sequence>
<dbReference type="GeneID" id="25914424"/>